<dbReference type="Proteomes" id="UP000008064">
    <property type="component" value="Unassembled WGS sequence"/>
</dbReference>
<dbReference type="RefSeq" id="XP_007322430.1">
    <property type="nucleotide sequence ID" value="XM_007322368.1"/>
</dbReference>
<dbReference type="GeneID" id="18820856"/>
<dbReference type="KEGG" id="sla:SERLADRAFT_476696"/>
<dbReference type="EMBL" id="GL945440">
    <property type="protein sequence ID" value="EGO20464.1"/>
    <property type="molecule type" value="Genomic_DNA"/>
</dbReference>
<organism>
    <name type="scientific">Serpula lacrymans var. lacrymans (strain S7.9)</name>
    <name type="common">Dry rot fungus</name>
    <dbReference type="NCBI Taxonomy" id="578457"/>
    <lineage>
        <taxon>Eukaryota</taxon>
        <taxon>Fungi</taxon>
        <taxon>Dikarya</taxon>
        <taxon>Basidiomycota</taxon>
        <taxon>Agaricomycotina</taxon>
        <taxon>Agaricomycetes</taxon>
        <taxon>Agaricomycetidae</taxon>
        <taxon>Boletales</taxon>
        <taxon>Coniophorineae</taxon>
        <taxon>Serpulaceae</taxon>
        <taxon>Serpula</taxon>
    </lineage>
</organism>
<reference evidence="1" key="1">
    <citation type="submission" date="2011-04" db="EMBL/GenBank/DDBJ databases">
        <title>Evolution of plant cell wall degrading machinery underlies the functional diversity of forest fungi.</title>
        <authorList>
            <consortium name="US DOE Joint Genome Institute (JGI-PGF)"/>
            <person name="Eastwood D.C."/>
            <person name="Floudas D."/>
            <person name="Binder M."/>
            <person name="Majcherczyk A."/>
            <person name="Schneider P."/>
            <person name="Aerts A."/>
            <person name="Asiegbu F.O."/>
            <person name="Baker S.E."/>
            <person name="Barry K."/>
            <person name="Bendiksby M."/>
            <person name="Blumentritt M."/>
            <person name="Coutinho P.M."/>
            <person name="Cullen D."/>
            <person name="Cullen D."/>
            <person name="Gathman A."/>
            <person name="Goodell B."/>
            <person name="Henrissat B."/>
            <person name="Ihrmark K."/>
            <person name="Kauserud H."/>
            <person name="Kohler A."/>
            <person name="LaButti K."/>
            <person name="Lapidus A."/>
            <person name="Lavin J.L."/>
            <person name="Lee Y.-H."/>
            <person name="Lindquist E."/>
            <person name="Lilly W."/>
            <person name="Lucas S."/>
            <person name="Morin E."/>
            <person name="Murat C."/>
            <person name="Oguiza J.A."/>
            <person name="Park J."/>
            <person name="Pisabarro A.G."/>
            <person name="Riley R."/>
            <person name="Rosling A."/>
            <person name="Salamov A."/>
            <person name="Schmidt O."/>
            <person name="Schmutz J."/>
            <person name="Skrede I."/>
            <person name="Stenlid J."/>
            <person name="Wiebenga A."/>
            <person name="Xie X."/>
            <person name="Kues U."/>
            <person name="Hibbett D.S."/>
            <person name="Hoffmeister D."/>
            <person name="Hogberg N."/>
            <person name="Martin F."/>
            <person name="Grigoriev I.V."/>
            <person name="Watkinson S.C."/>
        </authorList>
    </citation>
    <scope>NUCLEOTIDE SEQUENCE</scope>
    <source>
        <strain evidence="1">S7.9</strain>
    </source>
</reference>
<accession>F8P7Q6</accession>
<proteinExistence type="predicted"/>
<sequence length="70" mass="7957">MCTTVPFDQTHPGTSAKISSIFDVSLIRVDFLVRNKLLAQLYLLSHSKRDTLPSGIKIYVMRQDPFVPYS</sequence>
<dbReference type="AlphaFoldDB" id="F8P7Q6"/>
<gene>
    <name evidence="1" type="ORF">SERLADRAFT_476696</name>
</gene>
<evidence type="ECO:0000313" key="1">
    <source>
        <dbReference type="EMBL" id="EGO20464.1"/>
    </source>
</evidence>
<protein>
    <submittedName>
        <fullName evidence="1">Uncharacterized protein</fullName>
    </submittedName>
</protein>
<dbReference type="HOGENOM" id="CLU_2759362_0_0_1"/>
<name>F8P7Q6_SERL9</name>